<protein>
    <recommendedName>
        <fullName evidence="4">Transmembrane protein</fullName>
    </recommendedName>
</protein>
<feature type="non-terminal residue" evidence="2">
    <location>
        <position position="477"/>
    </location>
</feature>
<comment type="caution">
    <text evidence="2">The sequence shown here is derived from an EMBL/GenBank/DDBJ whole genome shotgun (WGS) entry which is preliminary data.</text>
</comment>
<dbReference type="EMBL" id="JAHFXF010001448">
    <property type="protein sequence ID" value="KAG9667276.1"/>
    <property type="molecule type" value="Genomic_DNA"/>
</dbReference>
<dbReference type="Proteomes" id="UP000779574">
    <property type="component" value="Unassembled WGS sequence"/>
</dbReference>
<reference evidence="2" key="2">
    <citation type="submission" date="2021-08" db="EMBL/GenBank/DDBJ databases">
        <authorList>
            <person name="Gostincar C."/>
            <person name="Sun X."/>
            <person name="Song Z."/>
            <person name="Gunde-Cimerman N."/>
        </authorList>
    </citation>
    <scope>NUCLEOTIDE SEQUENCE</scope>
    <source>
        <strain evidence="2">EXF-9911</strain>
    </source>
</reference>
<organism evidence="2 3">
    <name type="scientific">Aureobasidium melanogenum</name>
    <name type="common">Aureobasidium pullulans var. melanogenum</name>
    <dbReference type="NCBI Taxonomy" id="46634"/>
    <lineage>
        <taxon>Eukaryota</taxon>
        <taxon>Fungi</taxon>
        <taxon>Dikarya</taxon>
        <taxon>Ascomycota</taxon>
        <taxon>Pezizomycotina</taxon>
        <taxon>Dothideomycetes</taxon>
        <taxon>Dothideomycetidae</taxon>
        <taxon>Dothideales</taxon>
        <taxon>Saccotheciaceae</taxon>
        <taxon>Aureobasidium</taxon>
    </lineage>
</organism>
<sequence length="477" mass="51402">MTQDSLNISAVDFNSMNFASIIWDFGSRCRYYYNGPQFEVQRVVTAATGQGAVLPISAPFNRPNASYTQQFAGPALQCSDVVEPLRGQILSNVNASSWDLTTSFGYLAWVPNEASSLAFESMSGNDGVVTRQLRSDTIGPVAGDAPLTLFMATFPNFMEPWYSGEMIAGWDYTANATVIECRLVNATYTASPNWTNGIQDLKLSVALFDNNITYPSDVSCENYVFKNGLRVTDAQNLTLQPLSDYDNTLIQNFAYAAVMDAFVKVVKGALYNLANSSGLASSTNVMSTPLGSTKELLAVQELIATGMEDFSSLGSLIWPGVSVKMQVDSPLPLLSTLEQMFQNVTMSLMSSGLLQPDPATPYYPPPVNVTTITYHSQYACSAAMLWLAYGTALLIASVIVALGCFAILSTSLSYSSSFSTILRTTSHASVSARISSRDAIGQDPLPKHLAEATITFEHAAGGGVLEEEAAKQLLDPQ</sequence>
<dbReference type="PANTHER" id="PTHR35041:SF6">
    <property type="entry name" value="FORMYLMETHIONINE DEFORMYLASE-LIKE PROTEIN-RELATED"/>
    <property type="match status" value="1"/>
</dbReference>
<keyword evidence="1" id="KW-0812">Transmembrane</keyword>
<proteinExistence type="predicted"/>
<dbReference type="AlphaFoldDB" id="A0A9P8IXE6"/>
<evidence type="ECO:0000313" key="2">
    <source>
        <dbReference type="EMBL" id="KAG9667276.1"/>
    </source>
</evidence>
<evidence type="ECO:0008006" key="4">
    <source>
        <dbReference type="Google" id="ProtNLM"/>
    </source>
</evidence>
<evidence type="ECO:0000313" key="3">
    <source>
        <dbReference type="Proteomes" id="UP000779574"/>
    </source>
</evidence>
<evidence type="ECO:0000256" key="1">
    <source>
        <dbReference type="SAM" id="Phobius"/>
    </source>
</evidence>
<gene>
    <name evidence="2" type="ORF">KCU76_g17764</name>
</gene>
<reference evidence="2" key="1">
    <citation type="journal article" date="2021" name="J Fungi (Basel)">
        <title>Virulence traits and population genomics of the black yeast Aureobasidium melanogenum.</title>
        <authorList>
            <person name="Cernosa A."/>
            <person name="Sun X."/>
            <person name="Gostincar C."/>
            <person name="Fang C."/>
            <person name="Gunde-Cimerman N."/>
            <person name="Song Z."/>
        </authorList>
    </citation>
    <scope>NUCLEOTIDE SEQUENCE</scope>
    <source>
        <strain evidence="2">EXF-9911</strain>
    </source>
</reference>
<feature type="transmembrane region" description="Helical" evidence="1">
    <location>
        <begin position="386"/>
        <end position="408"/>
    </location>
</feature>
<dbReference type="PANTHER" id="PTHR35041">
    <property type="entry name" value="MEDIATOR OF RNA POLYMERASE II TRANSCRIPTION SUBUNIT 1"/>
    <property type="match status" value="1"/>
</dbReference>
<keyword evidence="1" id="KW-1133">Transmembrane helix</keyword>
<name>A0A9P8IXE6_AURME</name>
<keyword evidence="1" id="KW-0472">Membrane</keyword>
<accession>A0A9P8IXE6</accession>